<protein>
    <submittedName>
        <fullName evidence="1">Uncharacterized protein</fullName>
    </submittedName>
</protein>
<dbReference type="Proteomes" id="UP001219525">
    <property type="component" value="Unassembled WGS sequence"/>
</dbReference>
<reference evidence="1" key="1">
    <citation type="submission" date="2023-03" db="EMBL/GenBank/DDBJ databases">
        <title>Massive genome expansion in bonnet fungi (Mycena s.s.) driven by repeated elements and novel gene families across ecological guilds.</title>
        <authorList>
            <consortium name="Lawrence Berkeley National Laboratory"/>
            <person name="Harder C.B."/>
            <person name="Miyauchi S."/>
            <person name="Viragh M."/>
            <person name="Kuo A."/>
            <person name="Thoen E."/>
            <person name="Andreopoulos B."/>
            <person name="Lu D."/>
            <person name="Skrede I."/>
            <person name="Drula E."/>
            <person name="Henrissat B."/>
            <person name="Morin E."/>
            <person name="Kohler A."/>
            <person name="Barry K."/>
            <person name="LaButti K."/>
            <person name="Morin E."/>
            <person name="Salamov A."/>
            <person name="Lipzen A."/>
            <person name="Mereny Z."/>
            <person name="Hegedus B."/>
            <person name="Baldrian P."/>
            <person name="Stursova M."/>
            <person name="Weitz H."/>
            <person name="Taylor A."/>
            <person name="Grigoriev I.V."/>
            <person name="Nagy L.G."/>
            <person name="Martin F."/>
            <person name="Kauserud H."/>
        </authorList>
    </citation>
    <scope>NUCLEOTIDE SEQUENCE</scope>
    <source>
        <strain evidence="1">9144</strain>
    </source>
</reference>
<accession>A0AAD6V0I7</accession>
<sequence>MSFFASFSFQGDYFPNYTGGDRFDAAKLPLDQGMRFYARCTCLTDQASAAARLAFLVALVLGAMQDTLLQTAQMYPRGRPAGENGGLSADRPRPLGILVIFVCHAPRATADVLLPYTDAPSAPSGRDVRDGLLAHPASRRVEPIPSVIDLPAPAGGEPRERERTQRAREMDLDAVAACSGGAQVRDNEGKAVDDADPVKHDADVLTVYAGMVVIACEGTPVLFEKVGWMWP</sequence>
<dbReference type="AlphaFoldDB" id="A0AAD6V0I7"/>
<gene>
    <name evidence="1" type="ORF">GGX14DRAFT_662106</name>
</gene>
<dbReference type="EMBL" id="JARJCW010000069">
    <property type="protein sequence ID" value="KAJ7199127.1"/>
    <property type="molecule type" value="Genomic_DNA"/>
</dbReference>
<keyword evidence="2" id="KW-1185">Reference proteome</keyword>
<evidence type="ECO:0000313" key="2">
    <source>
        <dbReference type="Proteomes" id="UP001219525"/>
    </source>
</evidence>
<proteinExistence type="predicted"/>
<name>A0AAD6V0I7_9AGAR</name>
<comment type="caution">
    <text evidence="1">The sequence shown here is derived from an EMBL/GenBank/DDBJ whole genome shotgun (WGS) entry which is preliminary data.</text>
</comment>
<evidence type="ECO:0000313" key="1">
    <source>
        <dbReference type="EMBL" id="KAJ7199127.1"/>
    </source>
</evidence>
<organism evidence="1 2">
    <name type="scientific">Mycena pura</name>
    <dbReference type="NCBI Taxonomy" id="153505"/>
    <lineage>
        <taxon>Eukaryota</taxon>
        <taxon>Fungi</taxon>
        <taxon>Dikarya</taxon>
        <taxon>Basidiomycota</taxon>
        <taxon>Agaricomycotina</taxon>
        <taxon>Agaricomycetes</taxon>
        <taxon>Agaricomycetidae</taxon>
        <taxon>Agaricales</taxon>
        <taxon>Marasmiineae</taxon>
        <taxon>Mycenaceae</taxon>
        <taxon>Mycena</taxon>
    </lineage>
</organism>